<sequence>MEIVRLAVPIENNFRKVMRVPQNKLLECIQKYPTLKELNPTKEGRDVVIRNITPDALLCLMKFASEDAVELSSCKIALETYCAARLYQLEPLQRICEEFISENPITLGNVNEIHQLAKTLKLDEVLKVADHFRTRFSESNKLNTENAAEPMVGYCFIKKNLHLNPIHLSIPLKQVECKDLNDAFPCDLKNEIVVDPNEDLRILGIRIRLQPGDFDRNKSLKIYCDMSTDSEDSCHLEETRHKSLEPIIIICFRKEFLVPMGQKGAISITIEDVKPAMFYGTEAETFRTKSGINFTYRSNRKTSQSDLKRVFIDRIFFDYTDNN</sequence>
<accession>A0A087TS44</accession>
<evidence type="ECO:0008006" key="3">
    <source>
        <dbReference type="Google" id="ProtNLM"/>
    </source>
</evidence>
<organism evidence="1 2">
    <name type="scientific">Stegodyphus mimosarum</name>
    <name type="common">African social velvet spider</name>
    <dbReference type="NCBI Taxonomy" id="407821"/>
    <lineage>
        <taxon>Eukaryota</taxon>
        <taxon>Metazoa</taxon>
        <taxon>Ecdysozoa</taxon>
        <taxon>Arthropoda</taxon>
        <taxon>Chelicerata</taxon>
        <taxon>Arachnida</taxon>
        <taxon>Araneae</taxon>
        <taxon>Araneomorphae</taxon>
        <taxon>Entelegynae</taxon>
        <taxon>Eresoidea</taxon>
        <taxon>Eresidae</taxon>
        <taxon>Stegodyphus</taxon>
    </lineage>
</organism>
<dbReference type="Proteomes" id="UP000054359">
    <property type="component" value="Unassembled WGS sequence"/>
</dbReference>
<proteinExistence type="predicted"/>
<dbReference type="EMBL" id="KK116500">
    <property type="protein sequence ID" value="KFM67933.1"/>
    <property type="molecule type" value="Genomic_DNA"/>
</dbReference>
<dbReference type="AlphaFoldDB" id="A0A087TS44"/>
<name>A0A087TS44_STEMI</name>
<evidence type="ECO:0000313" key="2">
    <source>
        <dbReference type="Proteomes" id="UP000054359"/>
    </source>
</evidence>
<protein>
    <recommendedName>
        <fullName evidence="3">BTB domain-containing protein</fullName>
    </recommendedName>
</protein>
<gene>
    <name evidence="1" type="ORF">X975_05971</name>
</gene>
<dbReference type="InterPro" id="IPR011333">
    <property type="entry name" value="SKP1/BTB/POZ_sf"/>
</dbReference>
<dbReference type="OrthoDB" id="10293639at2759"/>
<evidence type="ECO:0000313" key="1">
    <source>
        <dbReference type="EMBL" id="KFM67933.1"/>
    </source>
</evidence>
<feature type="non-terminal residue" evidence="1">
    <location>
        <position position="323"/>
    </location>
</feature>
<reference evidence="1 2" key="1">
    <citation type="submission" date="2013-11" db="EMBL/GenBank/DDBJ databases">
        <title>Genome sequencing of Stegodyphus mimosarum.</title>
        <authorList>
            <person name="Bechsgaard J."/>
        </authorList>
    </citation>
    <scope>NUCLEOTIDE SEQUENCE [LARGE SCALE GENOMIC DNA]</scope>
</reference>
<keyword evidence="2" id="KW-1185">Reference proteome</keyword>
<dbReference type="SUPFAM" id="SSF54695">
    <property type="entry name" value="POZ domain"/>
    <property type="match status" value="1"/>
</dbReference>
<dbReference type="Gene3D" id="3.30.710.10">
    <property type="entry name" value="Potassium Channel Kv1.1, Chain A"/>
    <property type="match status" value="1"/>
</dbReference>